<dbReference type="GO" id="GO:0007165">
    <property type="term" value="P:signal transduction"/>
    <property type="evidence" value="ECO:0007669"/>
    <property type="project" value="UniProtKB-KW"/>
</dbReference>
<reference evidence="6 8" key="2">
    <citation type="submission" date="2019-03" db="EMBL/GenBank/DDBJ databases">
        <title>Genomic Encyclopedia of Type Strains, Phase IV (KMG-IV): sequencing the most valuable type-strain genomes for metagenomic binning, comparative biology and taxonomic classification.</title>
        <authorList>
            <person name="Goeker M."/>
        </authorList>
    </citation>
    <scope>NUCLEOTIDE SEQUENCE [LARGE SCALE GENOMIC DNA]</scope>
    <source>
        <strain evidence="6 8">DSM 3764</strain>
    </source>
</reference>
<evidence type="ECO:0000259" key="4">
    <source>
        <dbReference type="PROSITE" id="PS50111"/>
    </source>
</evidence>
<dbReference type="EMBL" id="UGHR01000001">
    <property type="protein sequence ID" value="STQ89174.1"/>
    <property type="molecule type" value="Genomic_DNA"/>
</dbReference>
<dbReference type="Gene3D" id="1.10.287.950">
    <property type="entry name" value="Methyl-accepting chemotaxis protein"/>
    <property type="match status" value="1"/>
</dbReference>
<comment type="similarity">
    <text evidence="2">Belongs to the methyl-accepting chemotaxis (MCP) protein family.</text>
</comment>
<reference evidence="5 7" key="1">
    <citation type="submission" date="2018-06" db="EMBL/GenBank/DDBJ databases">
        <authorList>
            <consortium name="Pathogen Informatics"/>
            <person name="Doyle S."/>
        </authorList>
    </citation>
    <scope>NUCLEOTIDE SEQUENCE [LARGE SCALE GENOMIC DNA]</scope>
    <source>
        <strain evidence="5 7">NCTC11159</strain>
    </source>
</reference>
<dbReference type="AlphaFoldDB" id="A0A377Q1W7"/>
<dbReference type="SMART" id="SM00283">
    <property type="entry name" value="MA"/>
    <property type="match status" value="1"/>
</dbReference>
<dbReference type="PROSITE" id="PS50111">
    <property type="entry name" value="CHEMOTAXIS_TRANSDUC_2"/>
    <property type="match status" value="1"/>
</dbReference>
<dbReference type="SUPFAM" id="SSF58104">
    <property type="entry name" value="Methyl-accepting chemotaxis protein (MCP) signaling domain"/>
    <property type="match status" value="1"/>
</dbReference>
<feature type="domain" description="Methyl-accepting transducer" evidence="4">
    <location>
        <begin position="152"/>
        <end position="372"/>
    </location>
</feature>
<dbReference type="EMBL" id="SMBT01000001">
    <property type="protein sequence ID" value="TCU90147.1"/>
    <property type="molecule type" value="Genomic_DNA"/>
</dbReference>
<evidence type="ECO:0000256" key="2">
    <source>
        <dbReference type="ARBA" id="ARBA00029447"/>
    </source>
</evidence>
<keyword evidence="8" id="KW-1185">Reference proteome</keyword>
<gene>
    <name evidence="5" type="primary">mcp4_2</name>
    <name evidence="6" type="ORF">EV682_101167</name>
    <name evidence="5" type="ORF">NCTC11159_00186</name>
</gene>
<dbReference type="Proteomes" id="UP000295794">
    <property type="component" value="Unassembled WGS sequence"/>
</dbReference>
<dbReference type="GO" id="GO:0004888">
    <property type="term" value="F:transmembrane signaling receptor activity"/>
    <property type="evidence" value="ECO:0007669"/>
    <property type="project" value="InterPro"/>
</dbReference>
<proteinExistence type="inferred from homology"/>
<evidence type="ECO:0000313" key="5">
    <source>
        <dbReference type="EMBL" id="STQ89174.1"/>
    </source>
</evidence>
<evidence type="ECO:0000256" key="3">
    <source>
        <dbReference type="PROSITE-ProRule" id="PRU00284"/>
    </source>
</evidence>
<dbReference type="Proteomes" id="UP000255108">
    <property type="component" value="Unassembled WGS sequence"/>
</dbReference>
<evidence type="ECO:0000256" key="1">
    <source>
        <dbReference type="ARBA" id="ARBA00023224"/>
    </source>
</evidence>
<dbReference type="GO" id="GO:0016020">
    <property type="term" value="C:membrane"/>
    <property type="evidence" value="ECO:0007669"/>
    <property type="project" value="InterPro"/>
</dbReference>
<dbReference type="InterPro" id="IPR004089">
    <property type="entry name" value="MCPsignal_dom"/>
</dbReference>
<evidence type="ECO:0000313" key="8">
    <source>
        <dbReference type="Proteomes" id="UP000295794"/>
    </source>
</evidence>
<dbReference type="RefSeq" id="WP_233702852.1">
    <property type="nucleotide sequence ID" value="NZ_CAWOLO010000001.1"/>
</dbReference>
<dbReference type="Pfam" id="PF00015">
    <property type="entry name" value="MCPsignal"/>
    <property type="match status" value="1"/>
</dbReference>
<evidence type="ECO:0000313" key="7">
    <source>
        <dbReference type="Proteomes" id="UP000255108"/>
    </source>
</evidence>
<name>A0A377Q1W7_9NEIS</name>
<dbReference type="Gene3D" id="3.30.450.20">
    <property type="entry name" value="PAS domain"/>
    <property type="match status" value="1"/>
</dbReference>
<sequence>MFGFTQKTETKNTADVQLDTMKAILDHVDNMILLCDTSHENNVFYVNQTAKVVFEKYRQEMTQVLRGADPTTAHGGSIHRFHHNPERVRRILQELGSGAKNATHVADIPLGSITLRTKAYPIWDTADPSKVKCYLACWEDITSKVKHEELQKNVASKANELHEQVSYIAATMEEVSTSIDEVAHTTAEASNRGNSAYDSANEGQVVVEGAVRGMRDVAELVRTTAGVIGQLNTQSDKIGVIVGVIKDIADQTNLLALNAAIEAARAGDTGRGFAVVADEVRKLSERTAKATAEIGALIHSIQMEIERAVGTMNSGEKDVTAGEEKAISAEKALVRIVQDVSAMRNLISEISGASEQQASSVRDIAQRLEIITSQQS</sequence>
<dbReference type="PRINTS" id="PR00260">
    <property type="entry name" value="CHEMTRNSDUCR"/>
</dbReference>
<organism evidence="5 7">
    <name type="scientific">Iodobacter fluviatilis</name>
    <dbReference type="NCBI Taxonomy" id="537"/>
    <lineage>
        <taxon>Bacteria</taxon>
        <taxon>Pseudomonadati</taxon>
        <taxon>Pseudomonadota</taxon>
        <taxon>Betaproteobacteria</taxon>
        <taxon>Neisseriales</taxon>
        <taxon>Chitinibacteraceae</taxon>
        <taxon>Iodobacter</taxon>
    </lineage>
</organism>
<dbReference type="GO" id="GO:0006935">
    <property type="term" value="P:chemotaxis"/>
    <property type="evidence" value="ECO:0007669"/>
    <property type="project" value="InterPro"/>
</dbReference>
<dbReference type="PANTHER" id="PTHR32089:SF112">
    <property type="entry name" value="LYSOZYME-LIKE PROTEIN-RELATED"/>
    <property type="match status" value="1"/>
</dbReference>
<dbReference type="CDD" id="cd11386">
    <property type="entry name" value="MCP_signal"/>
    <property type="match status" value="1"/>
</dbReference>
<accession>A0A377Q1W7</accession>
<keyword evidence="1 3" id="KW-0807">Transducer</keyword>
<protein>
    <submittedName>
        <fullName evidence="6">Methyl-accepting chemotaxis protein (MCP) signaling protein</fullName>
    </submittedName>
    <submittedName>
        <fullName evidence="5">Methyl-accepting chemotaxis protein 4</fullName>
    </submittedName>
</protein>
<evidence type="ECO:0000313" key="6">
    <source>
        <dbReference type="EMBL" id="TCU90147.1"/>
    </source>
</evidence>
<dbReference type="PANTHER" id="PTHR32089">
    <property type="entry name" value="METHYL-ACCEPTING CHEMOTAXIS PROTEIN MCPB"/>
    <property type="match status" value="1"/>
</dbReference>
<dbReference type="InterPro" id="IPR004090">
    <property type="entry name" value="Chemotax_Me-accpt_rcpt"/>
</dbReference>